<dbReference type="GO" id="GO:0046933">
    <property type="term" value="F:proton-transporting ATP synthase activity, rotational mechanism"/>
    <property type="evidence" value="ECO:0007669"/>
    <property type="project" value="InterPro"/>
</dbReference>
<dbReference type="Pfam" id="PF04627">
    <property type="entry name" value="ATP-synt_Eps"/>
    <property type="match status" value="1"/>
</dbReference>
<reference evidence="2 3" key="1">
    <citation type="submission" date="2017-11" db="EMBL/GenBank/DDBJ databases">
        <title>De novo assembly and phasing of dikaryotic genomes from two isolates of Puccinia coronata f. sp. avenae, the causal agent of oat crown rust.</title>
        <authorList>
            <person name="Miller M.E."/>
            <person name="Zhang Y."/>
            <person name="Omidvar V."/>
            <person name="Sperschneider J."/>
            <person name="Schwessinger B."/>
            <person name="Raley C."/>
            <person name="Palmer J.M."/>
            <person name="Garnica D."/>
            <person name="Upadhyaya N."/>
            <person name="Rathjen J."/>
            <person name="Taylor J.M."/>
            <person name="Park R.F."/>
            <person name="Dodds P.N."/>
            <person name="Hirsch C.D."/>
            <person name="Kianian S.F."/>
            <person name="Figueroa M."/>
        </authorList>
    </citation>
    <scope>NUCLEOTIDE SEQUENCE [LARGE SCALE GENOMIC DNA]</scope>
    <source>
        <strain evidence="2">12NC29</strain>
    </source>
</reference>
<dbReference type="AlphaFoldDB" id="A0A2N5W1S5"/>
<dbReference type="CDD" id="cd12153">
    <property type="entry name" value="F1-ATPase_epsilon"/>
    <property type="match status" value="1"/>
</dbReference>
<dbReference type="SUPFAM" id="SSF48690">
    <property type="entry name" value="Epsilon subunit of mitochondrial F1F0-ATP synthase"/>
    <property type="match status" value="1"/>
</dbReference>
<dbReference type="InterPro" id="IPR036742">
    <property type="entry name" value="ATP_synth_F1_esu_sf_mt"/>
</dbReference>
<dbReference type="GO" id="GO:0045259">
    <property type="term" value="C:proton-transporting ATP synthase complex"/>
    <property type="evidence" value="ECO:0007669"/>
    <property type="project" value="InterPro"/>
</dbReference>
<dbReference type="GO" id="GO:0005743">
    <property type="term" value="C:mitochondrial inner membrane"/>
    <property type="evidence" value="ECO:0007669"/>
    <property type="project" value="InterPro"/>
</dbReference>
<dbReference type="OrthoDB" id="269124at2759"/>
<protein>
    <submittedName>
        <fullName evidence="2">Uncharacterized protein</fullName>
    </submittedName>
</protein>
<organism evidence="2 3">
    <name type="scientific">Puccinia coronata f. sp. avenae</name>
    <dbReference type="NCBI Taxonomy" id="200324"/>
    <lineage>
        <taxon>Eukaryota</taxon>
        <taxon>Fungi</taxon>
        <taxon>Dikarya</taxon>
        <taxon>Basidiomycota</taxon>
        <taxon>Pucciniomycotina</taxon>
        <taxon>Pucciniomycetes</taxon>
        <taxon>Pucciniales</taxon>
        <taxon>Pucciniaceae</taxon>
        <taxon>Puccinia</taxon>
    </lineage>
</organism>
<evidence type="ECO:0000313" key="3">
    <source>
        <dbReference type="Proteomes" id="UP000235388"/>
    </source>
</evidence>
<dbReference type="STRING" id="200324.A0A2N5W1S5"/>
<keyword evidence="3" id="KW-1185">Reference proteome</keyword>
<name>A0A2N5W1S5_9BASI</name>
<comment type="similarity">
    <text evidence="1">Belongs to the eukaryotic ATPase epsilon family.</text>
</comment>
<dbReference type="InterPro" id="IPR006721">
    <property type="entry name" value="ATP_synth_F1_esu_mt"/>
</dbReference>
<dbReference type="EMBL" id="PGCJ01000024">
    <property type="protein sequence ID" value="PLW56150.1"/>
    <property type="molecule type" value="Genomic_DNA"/>
</dbReference>
<proteinExistence type="inferred from homology"/>
<dbReference type="FunFam" id="1.10.1620.20:FF:000004">
    <property type="entry name" value="Related to atp synthase epsilon chain, mitochondrial"/>
    <property type="match status" value="1"/>
</dbReference>
<sequence>MHQLQAYSGALDACIPGETGFPRIIPRASHRVCALDTNPTQPRHQKSDKTEQKHLQSYIMSSWRAHFGFNKYLSITSRATQKALKEEFKLKTAGRSETNLRYQNWEAGKAGEQTWVKSQEEPDSKAN</sequence>
<comment type="caution">
    <text evidence="2">The sequence shown here is derived from an EMBL/GenBank/DDBJ whole genome shotgun (WGS) entry which is preliminary data.</text>
</comment>
<accession>A0A2N5W1S5</accession>
<gene>
    <name evidence="2" type="ORF">PCANC_04701</name>
</gene>
<evidence type="ECO:0000313" key="2">
    <source>
        <dbReference type="EMBL" id="PLW56150.1"/>
    </source>
</evidence>
<dbReference type="Proteomes" id="UP000235388">
    <property type="component" value="Unassembled WGS sequence"/>
</dbReference>
<dbReference type="Gene3D" id="1.10.1620.20">
    <property type="entry name" value="ATP synthase, F1 complex, epsilon subunit superfamily, mitochondrial"/>
    <property type="match status" value="1"/>
</dbReference>
<evidence type="ECO:0000256" key="1">
    <source>
        <dbReference type="ARBA" id="ARBA00009502"/>
    </source>
</evidence>